<dbReference type="InterPro" id="IPR003754">
    <property type="entry name" value="4pyrrol_synth_uPrphyn_synth"/>
</dbReference>
<dbReference type="AlphaFoldDB" id="A0A0M4LRF2"/>
<sequence>MGHGPATANQLLKKNIAVDCFPKENASSQELLNIKECAELANRKILIVRGKGGSETLKKYLSASNQVDYLEVYERIPCKLSKIHKESLMSFVNHPDGASMATSNESLVNIIQLVSSASSTYLEILKSRRMIVFSERIKSTAKNLGFKKIEVTQNPSDEDFVGILFNKKL</sequence>
<dbReference type="STRING" id="1125411.W908_06790"/>
<proteinExistence type="predicted"/>
<evidence type="ECO:0000313" key="3">
    <source>
        <dbReference type="Proteomes" id="UP000068905"/>
    </source>
</evidence>
<evidence type="ECO:0000259" key="1">
    <source>
        <dbReference type="Pfam" id="PF02602"/>
    </source>
</evidence>
<dbReference type="GO" id="GO:0033014">
    <property type="term" value="P:tetrapyrrole biosynthetic process"/>
    <property type="evidence" value="ECO:0007669"/>
    <property type="project" value="InterPro"/>
</dbReference>
<accession>A0A0M4LRF2</accession>
<organism evidence="2 3">
    <name type="scientific">Candidatus Pseudothioglobus singularis PS1</name>
    <dbReference type="NCBI Taxonomy" id="1125411"/>
    <lineage>
        <taxon>Bacteria</taxon>
        <taxon>Pseudomonadati</taxon>
        <taxon>Pseudomonadota</taxon>
        <taxon>Gammaproteobacteria</taxon>
        <taxon>Candidatus Pseudothioglobaceae</taxon>
        <taxon>Candidatus Pseudothioglobus</taxon>
    </lineage>
</organism>
<dbReference type="Proteomes" id="UP000068905">
    <property type="component" value="Chromosome"/>
</dbReference>
<feature type="domain" description="Tetrapyrrole biosynthesis uroporphyrinogen III synthase" evidence="1">
    <location>
        <begin position="4"/>
        <end position="161"/>
    </location>
</feature>
<dbReference type="KEGG" id="tsn:W908_06790"/>
<dbReference type="GO" id="GO:0004852">
    <property type="term" value="F:uroporphyrinogen-III synthase activity"/>
    <property type="evidence" value="ECO:0007669"/>
    <property type="project" value="InterPro"/>
</dbReference>
<reference evidence="2 3" key="1">
    <citation type="journal article" date="2015" name="Genome Announc.">
        <title>Genome Sequence of 'Candidatus Thioglobus singularis' Strain PS1, a Mixotroph from the SUP05 Clade of Marine Gammaproteobacteria.</title>
        <authorList>
            <person name="Marshall K.T."/>
            <person name="Morris R.M."/>
        </authorList>
    </citation>
    <scope>NUCLEOTIDE SEQUENCE [LARGE SCALE GENOMIC DNA]</scope>
    <source>
        <strain evidence="2 3">PS1</strain>
    </source>
</reference>
<name>A0A0M4LRF2_9GAMM</name>
<evidence type="ECO:0000313" key="2">
    <source>
        <dbReference type="EMBL" id="ALE02759.1"/>
    </source>
</evidence>
<dbReference type="CDD" id="cd06578">
    <property type="entry name" value="HemD"/>
    <property type="match status" value="1"/>
</dbReference>
<dbReference type="Pfam" id="PF02602">
    <property type="entry name" value="HEM4"/>
    <property type="match status" value="1"/>
</dbReference>
<gene>
    <name evidence="2" type="ORF">W908_06790</name>
</gene>
<dbReference type="SUPFAM" id="SSF69618">
    <property type="entry name" value="HemD-like"/>
    <property type="match status" value="1"/>
</dbReference>
<dbReference type="InterPro" id="IPR036108">
    <property type="entry name" value="4pyrrol_syn_uPrphyn_synt_sf"/>
</dbReference>
<protein>
    <recommendedName>
        <fullName evidence="1">Tetrapyrrole biosynthesis uroporphyrinogen III synthase domain-containing protein</fullName>
    </recommendedName>
</protein>
<dbReference type="EMBL" id="CP006911">
    <property type="protein sequence ID" value="ALE02759.1"/>
    <property type="molecule type" value="Genomic_DNA"/>
</dbReference>
<dbReference type="Gene3D" id="3.40.50.10090">
    <property type="match status" value="1"/>
</dbReference>
<keyword evidence="3" id="KW-1185">Reference proteome</keyword>